<keyword evidence="3 4" id="KW-0949">S-adenosyl-L-methionine</keyword>
<evidence type="ECO:0000256" key="5">
    <source>
        <dbReference type="PROSITE-ProRule" id="PRU10015"/>
    </source>
</evidence>
<dbReference type="PANTHER" id="PTHR11061:SF30">
    <property type="entry name" value="TRNA (URACIL(54)-C(5))-METHYLTRANSFERASE"/>
    <property type="match status" value="1"/>
</dbReference>
<gene>
    <name evidence="6" type="primary">rlmD</name>
    <name evidence="6" type="ORF">D0435_05150</name>
</gene>
<dbReference type="SUPFAM" id="SSF53335">
    <property type="entry name" value="S-adenosyl-L-methionine-dependent methyltransferases"/>
    <property type="match status" value="1"/>
</dbReference>
<feature type="active site" evidence="5">
    <location>
        <position position="351"/>
    </location>
</feature>
<dbReference type="PROSITE" id="PS51687">
    <property type="entry name" value="SAM_MT_RNA_M5U"/>
    <property type="match status" value="1"/>
</dbReference>
<dbReference type="Proteomes" id="UP000446866">
    <property type="component" value="Unassembled WGS sequence"/>
</dbReference>
<organism evidence="6 7">
    <name type="scientific">Anaerotruncus colihominis</name>
    <dbReference type="NCBI Taxonomy" id="169435"/>
    <lineage>
        <taxon>Bacteria</taxon>
        <taxon>Bacillati</taxon>
        <taxon>Bacillota</taxon>
        <taxon>Clostridia</taxon>
        <taxon>Eubacteriales</taxon>
        <taxon>Oscillospiraceae</taxon>
        <taxon>Anaerotruncus</taxon>
    </lineage>
</organism>
<dbReference type="PROSITE" id="PS01231">
    <property type="entry name" value="TRMA_2"/>
    <property type="match status" value="1"/>
</dbReference>
<dbReference type="GO" id="GO:0070475">
    <property type="term" value="P:rRNA base methylation"/>
    <property type="evidence" value="ECO:0007669"/>
    <property type="project" value="TreeGrafter"/>
</dbReference>
<name>A0A845QGQ0_9FIRM</name>
<dbReference type="EC" id="2.1.1.190" evidence="6"/>
<dbReference type="InterPro" id="IPR010280">
    <property type="entry name" value="U5_MeTrfase_fam"/>
</dbReference>
<dbReference type="InterPro" id="IPR030390">
    <property type="entry name" value="MeTrfase_TrmA_AS"/>
</dbReference>
<dbReference type="GO" id="GO:0070041">
    <property type="term" value="F:rRNA (uridine-C5-)-methyltransferase activity"/>
    <property type="evidence" value="ECO:0007669"/>
    <property type="project" value="TreeGrafter"/>
</dbReference>
<keyword evidence="2 4" id="KW-0808">Transferase</keyword>
<sequence length="395" mass="44850">MEDFNKDCLAVCVHDEFCGGCVYQGMTYEEQLALKEGEVRQFFSDRGIKPEVFDPIEGCPAAHKYRYRNKMEYTFGDFVKDGPICLGMHKKKNFMSIITVDQCQLVDEDFNKVLRFHLEFAEKHGYSHYNKKSHKGLLRNLVIRKGIRTGELLINLVTSREASFDEEDYVKGLQGLSLQNQIVGILRTLNDNIADKVTCEELKVLWGRDYYMEEILGLKFKVSAFSFFQTNVEAVERLYSEALALIDDFSGKKAFDLYCGTGTISQVLALKAKEVTGVELVEEAVEAAKVNAELNALSNCKFIAGDVFKVLSSINEKPEVIVVDPPRVGMSMDAVEKIIGYGVPQIVYISCNPKSLALNLQQFVYNGYVVKYAKPFDNFPWTKHTECIVMLERKK</sequence>
<feature type="binding site" evidence="4">
    <location>
        <position position="324"/>
    </location>
    <ligand>
        <name>S-adenosyl-L-methionine</name>
        <dbReference type="ChEBI" id="CHEBI:59789"/>
    </ligand>
</feature>
<dbReference type="CDD" id="cd02440">
    <property type="entry name" value="AdoMet_MTases"/>
    <property type="match status" value="1"/>
</dbReference>
<evidence type="ECO:0000256" key="4">
    <source>
        <dbReference type="PROSITE-ProRule" id="PRU01024"/>
    </source>
</evidence>
<feature type="active site" description="Nucleophile" evidence="4">
    <location>
        <position position="351"/>
    </location>
</feature>
<dbReference type="RefSeq" id="WP_160201324.1">
    <property type="nucleotide sequence ID" value="NZ_QXWK01000009.1"/>
</dbReference>
<dbReference type="Gene3D" id="3.40.50.150">
    <property type="entry name" value="Vaccinia Virus protein VP39"/>
    <property type="match status" value="1"/>
</dbReference>
<feature type="binding site" evidence="4">
    <location>
        <position position="279"/>
    </location>
    <ligand>
        <name>S-adenosyl-L-methionine</name>
        <dbReference type="ChEBI" id="CHEBI:59789"/>
    </ligand>
</feature>
<protein>
    <submittedName>
        <fullName evidence="6">23S rRNA (Uracil(1939)-C(5))-methyltransferase RlmD</fullName>
        <ecNumber evidence="6">2.1.1.190</ecNumber>
    </submittedName>
</protein>
<dbReference type="EMBL" id="QXWK01000009">
    <property type="protein sequence ID" value="NBH61039.1"/>
    <property type="molecule type" value="Genomic_DNA"/>
</dbReference>
<dbReference type="AlphaFoldDB" id="A0A845QGQ0"/>
<dbReference type="PROSITE" id="PS01230">
    <property type="entry name" value="TRMA_1"/>
    <property type="match status" value="1"/>
</dbReference>
<evidence type="ECO:0000313" key="7">
    <source>
        <dbReference type="Proteomes" id="UP000446866"/>
    </source>
</evidence>
<feature type="binding site" evidence="4">
    <location>
        <position position="229"/>
    </location>
    <ligand>
        <name>S-adenosyl-L-methionine</name>
        <dbReference type="ChEBI" id="CHEBI:59789"/>
    </ligand>
</feature>
<evidence type="ECO:0000256" key="2">
    <source>
        <dbReference type="ARBA" id="ARBA00022679"/>
    </source>
</evidence>
<comment type="similarity">
    <text evidence="4">Belongs to the class I-like SAM-binding methyltransferase superfamily. RNA M5U methyltransferase family.</text>
</comment>
<dbReference type="Gene3D" id="2.40.50.1070">
    <property type="match status" value="1"/>
</dbReference>
<accession>A0A845QGQ0</accession>
<proteinExistence type="inferred from homology"/>
<evidence type="ECO:0000256" key="3">
    <source>
        <dbReference type="ARBA" id="ARBA00022691"/>
    </source>
</evidence>
<feature type="binding site" evidence="4">
    <location>
        <position position="258"/>
    </location>
    <ligand>
        <name>S-adenosyl-L-methionine</name>
        <dbReference type="ChEBI" id="CHEBI:59789"/>
    </ligand>
</feature>
<dbReference type="Pfam" id="PF05958">
    <property type="entry name" value="tRNA_U5-meth_tr"/>
    <property type="match status" value="1"/>
</dbReference>
<dbReference type="InterPro" id="IPR029063">
    <property type="entry name" value="SAM-dependent_MTases_sf"/>
</dbReference>
<reference evidence="6 7" key="1">
    <citation type="submission" date="2018-08" db="EMBL/GenBank/DDBJ databases">
        <title>Murine metabolic-syndrome-specific gut microbial biobank.</title>
        <authorList>
            <person name="Liu C."/>
        </authorList>
    </citation>
    <scope>NUCLEOTIDE SEQUENCE [LARGE SCALE GENOMIC DNA]</scope>
    <source>
        <strain evidence="6 7">28</strain>
    </source>
</reference>
<dbReference type="NCBIfam" id="TIGR00479">
    <property type="entry name" value="rumA"/>
    <property type="match status" value="1"/>
</dbReference>
<keyword evidence="1 4" id="KW-0489">Methyltransferase</keyword>
<keyword evidence="7" id="KW-1185">Reference proteome</keyword>
<dbReference type="PANTHER" id="PTHR11061">
    <property type="entry name" value="RNA M5U METHYLTRANSFERASE"/>
    <property type="match status" value="1"/>
</dbReference>
<evidence type="ECO:0000256" key="1">
    <source>
        <dbReference type="ARBA" id="ARBA00022603"/>
    </source>
</evidence>
<dbReference type="InterPro" id="IPR030391">
    <property type="entry name" value="MeTrfase_TrmA_CS"/>
</dbReference>
<evidence type="ECO:0000313" key="6">
    <source>
        <dbReference type="EMBL" id="NBH61039.1"/>
    </source>
</evidence>
<comment type="caution">
    <text evidence="6">The sequence shown here is derived from an EMBL/GenBank/DDBJ whole genome shotgun (WGS) entry which is preliminary data.</text>
</comment>